<dbReference type="Proteomes" id="UP000283627">
    <property type="component" value="Unassembled WGS sequence"/>
</dbReference>
<dbReference type="InterPro" id="IPR052514">
    <property type="entry name" value="SAM-dependent_MTase"/>
</dbReference>
<gene>
    <name evidence="2" type="ORF">BK665_14100</name>
</gene>
<comment type="caution">
    <text evidence="2">The sequence shown here is derived from an EMBL/GenBank/DDBJ whole genome shotgun (WGS) entry which is preliminary data.</text>
</comment>
<evidence type="ECO:0000259" key="1">
    <source>
        <dbReference type="Pfam" id="PF05050"/>
    </source>
</evidence>
<evidence type="ECO:0000313" key="2">
    <source>
        <dbReference type="EMBL" id="RON53532.1"/>
    </source>
</evidence>
<dbReference type="InterPro" id="IPR029063">
    <property type="entry name" value="SAM-dependent_MTases_sf"/>
</dbReference>
<proteinExistence type="predicted"/>
<dbReference type="PANTHER" id="PTHR34203:SF15">
    <property type="entry name" value="SLL1173 PROTEIN"/>
    <property type="match status" value="1"/>
</dbReference>
<reference evidence="2 3" key="1">
    <citation type="submission" date="2016-10" db="EMBL/GenBank/DDBJ databases">
        <title>Comparative genome analysis of multiple Pseudomonas spp. focuses on biocontrol and plant growth promoting traits.</title>
        <authorList>
            <person name="Tao X.-Y."/>
            <person name="Taylor C.G."/>
        </authorList>
    </citation>
    <scope>NUCLEOTIDE SEQUENCE [LARGE SCALE GENOMIC DNA]</scope>
    <source>
        <strain evidence="2 3">39A2</strain>
    </source>
</reference>
<evidence type="ECO:0000313" key="3">
    <source>
        <dbReference type="Proteomes" id="UP000283627"/>
    </source>
</evidence>
<dbReference type="AlphaFoldDB" id="A0A423KJQ8"/>
<protein>
    <recommendedName>
        <fullName evidence="1">Methyltransferase FkbM domain-containing protein</fullName>
    </recommendedName>
</protein>
<dbReference type="EMBL" id="MOBP01000009">
    <property type="protein sequence ID" value="RON53532.1"/>
    <property type="molecule type" value="Genomic_DNA"/>
</dbReference>
<dbReference type="NCBIfam" id="TIGR01444">
    <property type="entry name" value="fkbM_fam"/>
    <property type="match status" value="1"/>
</dbReference>
<sequence>MKPSVRHHVKQVIRRIARGVFRLTRPLARPLLFRLRSYFMSDIRQEMMEEINKLNWMQQQHHHQIVQELERLSNATKLHTRLSQKIFSSQLSQEDIEHQLDRIETYSLVDANRVAIDSGPDEVLVKTTVGYVLCAAKDYALLASLLQAGELEPGTRHVIERFIQPGDVFIDVGANIGLHSIAAARAMSGQGKIIAFEPFEQTCKLLEKNLWLNGFSAISEVSRLALSDKAETRRLHLGVTSGHHSLYELETPAFYATTSVDVTTIALDDFLPENLTVKLLKIDAEGAEIDIIKGAQKLLKSNPQMLLIVELGLSHLKRNTLDLEEWLEHFTSLGLVYSVINVQTGDLEDWSVEQLSKTTSVNLLFSSANSQPAKGVNA</sequence>
<feature type="domain" description="Methyltransferase FkbM" evidence="1">
    <location>
        <begin position="171"/>
        <end position="334"/>
    </location>
</feature>
<name>A0A423KJQ8_9PSED</name>
<dbReference type="SUPFAM" id="SSF53335">
    <property type="entry name" value="S-adenosyl-L-methionine-dependent methyltransferases"/>
    <property type="match status" value="1"/>
</dbReference>
<organism evidence="2 3">
    <name type="scientific">Pseudomonas frederiksbergensis</name>
    <dbReference type="NCBI Taxonomy" id="104087"/>
    <lineage>
        <taxon>Bacteria</taxon>
        <taxon>Pseudomonadati</taxon>
        <taxon>Pseudomonadota</taxon>
        <taxon>Gammaproteobacteria</taxon>
        <taxon>Pseudomonadales</taxon>
        <taxon>Pseudomonadaceae</taxon>
        <taxon>Pseudomonas</taxon>
    </lineage>
</organism>
<dbReference type="InterPro" id="IPR006342">
    <property type="entry name" value="FkbM_mtfrase"/>
</dbReference>
<dbReference type="Gene3D" id="3.40.50.150">
    <property type="entry name" value="Vaccinia Virus protein VP39"/>
    <property type="match status" value="1"/>
</dbReference>
<dbReference type="Pfam" id="PF05050">
    <property type="entry name" value="Methyltransf_21"/>
    <property type="match status" value="1"/>
</dbReference>
<dbReference type="PANTHER" id="PTHR34203">
    <property type="entry name" value="METHYLTRANSFERASE, FKBM FAMILY PROTEIN"/>
    <property type="match status" value="1"/>
</dbReference>
<accession>A0A423KJQ8</accession>